<dbReference type="Pfam" id="PF02518">
    <property type="entry name" value="HATPase_c"/>
    <property type="match status" value="1"/>
</dbReference>
<evidence type="ECO:0000256" key="2">
    <source>
        <dbReference type="ARBA" id="ARBA00022475"/>
    </source>
</evidence>
<dbReference type="SUPFAM" id="SSF55874">
    <property type="entry name" value="ATPase domain of HSP90 chaperone/DNA topoisomerase II/histidine kinase"/>
    <property type="match status" value="1"/>
</dbReference>
<keyword evidence="12" id="KW-0175">Coiled coil</keyword>
<dbReference type="Gene3D" id="3.30.565.10">
    <property type="entry name" value="Histidine kinase-like ATPase, C-terminal domain"/>
    <property type="match status" value="1"/>
</dbReference>
<evidence type="ECO:0000259" key="14">
    <source>
        <dbReference type="PROSITE" id="PS50885"/>
    </source>
</evidence>
<evidence type="ECO:0000256" key="5">
    <source>
        <dbReference type="ARBA" id="ARBA00022692"/>
    </source>
</evidence>
<dbReference type="Gene3D" id="6.10.340.10">
    <property type="match status" value="1"/>
</dbReference>
<keyword evidence="5 13" id="KW-0812">Transmembrane</keyword>
<keyword evidence="9 13" id="KW-1133">Transmembrane helix</keyword>
<comment type="caution">
    <text evidence="15">The sequence shown here is derived from an EMBL/GenBank/DDBJ whole genome shotgun (WGS) entry which is preliminary data.</text>
</comment>
<dbReference type="Pfam" id="PF06580">
    <property type="entry name" value="His_kinase"/>
    <property type="match status" value="1"/>
</dbReference>
<dbReference type="EMBL" id="BAABZQ010000001">
    <property type="protein sequence ID" value="GAA6503214.1"/>
    <property type="molecule type" value="Genomic_DNA"/>
</dbReference>
<dbReference type="PROSITE" id="PS50885">
    <property type="entry name" value="HAMP"/>
    <property type="match status" value="1"/>
</dbReference>
<dbReference type="PANTHER" id="PTHR34220">
    <property type="entry name" value="SENSOR HISTIDINE KINASE YPDA"/>
    <property type="match status" value="1"/>
</dbReference>
<keyword evidence="11 13" id="KW-0472">Membrane</keyword>
<keyword evidence="10" id="KW-0902">Two-component regulatory system</keyword>
<evidence type="ECO:0000313" key="16">
    <source>
        <dbReference type="Proteomes" id="UP001600941"/>
    </source>
</evidence>
<keyword evidence="6" id="KW-0547">Nucleotide-binding</keyword>
<dbReference type="InterPro" id="IPR036890">
    <property type="entry name" value="HATPase_C_sf"/>
</dbReference>
<dbReference type="CDD" id="cd06225">
    <property type="entry name" value="HAMP"/>
    <property type="match status" value="1"/>
</dbReference>
<comment type="subcellular location">
    <subcellularLocation>
        <location evidence="1">Cell membrane</location>
        <topology evidence="1">Multi-pass membrane protein</topology>
    </subcellularLocation>
</comment>
<evidence type="ECO:0000256" key="8">
    <source>
        <dbReference type="ARBA" id="ARBA00022840"/>
    </source>
</evidence>
<gene>
    <name evidence="15" type="ORF">K340107D12_60300</name>
</gene>
<dbReference type="SMART" id="SM00304">
    <property type="entry name" value="HAMP"/>
    <property type="match status" value="1"/>
</dbReference>
<sequence>MKIKMQFVYKLFLILILVLLLTMGTVSFLWYAPSKEMTVSAVLNTTKTVLQEKVLNLQMILGDADYVSHVISRNNRLVDRYIGSKWDESYLQKQAETRLNEYIDNIYVSKQYVLSIYLSNGIGDRIGRGSSIDDGRFIELLQTKYTKLQDENAVVLPYGKHEDSRELMIVREVHYYENDIGYSVVSIPYHIVQENFDGVFPEHTMLAVYNTYGDVLYRNRKHEQDLGDATPVCEQEPGSSIVNISGEKWLVVRNNIDELGILAEARIPLNDILINVTQTFHNIFFTLLAAVCILGAIMYILARWLGKNITTLSEAMGRFSSGDMDTVVTIRSNDEFSVLGNSFNEMTQNIRQLLETVRQKEKEKVELQIKSLQGQINLHFLFNTLNTIKNLCYIQRVTNVEKLVNALMELLHISMDNSSEWVTLETEINYISQYLEIYQYKSLDDIMCYIDMEDEVKQCLVLKFMVQPIVENSIIHGLEGQKGKGIIHISAQKKGTDLEIVVKDNGNGFDVSKRNTLNSIGLNNIEERIHIHFGKGYGLKVESVEGVSTTVSIHIPYLCTEKSNTSTEEEQEEKA</sequence>
<keyword evidence="4" id="KW-0808">Transferase</keyword>
<keyword evidence="2" id="KW-1003">Cell membrane</keyword>
<dbReference type="InterPro" id="IPR010559">
    <property type="entry name" value="Sig_transdc_His_kin_internal"/>
</dbReference>
<keyword evidence="16" id="KW-1185">Reference proteome</keyword>
<dbReference type="InterPro" id="IPR003594">
    <property type="entry name" value="HATPase_dom"/>
</dbReference>
<dbReference type="RefSeq" id="WP_256129819.1">
    <property type="nucleotide sequence ID" value="NZ_BAABZQ010000001.1"/>
</dbReference>
<dbReference type="InterPro" id="IPR050640">
    <property type="entry name" value="Bact_2-comp_sensor_kinase"/>
</dbReference>
<accession>A0ABQ0C344</accession>
<name>A0ABQ0C344_9FIRM</name>
<reference evidence="15 16" key="1">
    <citation type="submission" date="2024-04" db="EMBL/GenBank/DDBJ databases">
        <title>Defined microbial consortia suppress multidrug-resistant proinflammatory Enterobacteriaceae via ecological control.</title>
        <authorList>
            <person name="Furuichi M."/>
            <person name="Kawaguchi T."/>
            <person name="Pust M."/>
            <person name="Yasuma K."/>
            <person name="Plichta D."/>
            <person name="Hasegawa N."/>
            <person name="Ohya T."/>
            <person name="Bhattarai S."/>
            <person name="Sasajima S."/>
            <person name="Aoto Y."/>
            <person name="Tuganbaev T."/>
            <person name="Yaginuma M."/>
            <person name="Ueda M."/>
            <person name="Okahashi N."/>
            <person name="Amafuji K."/>
            <person name="Kiridooshi Y."/>
            <person name="Sugita K."/>
            <person name="Strazar M."/>
            <person name="Skelly A."/>
            <person name="Suda W."/>
            <person name="Hattori M."/>
            <person name="Nakamoto N."/>
            <person name="Caballero S."/>
            <person name="Norman J."/>
            <person name="Olle B."/>
            <person name="Tanoue T."/>
            <person name="Arita M."/>
            <person name="Bucci V."/>
            <person name="Atarashi K."/>
            <person name="Xavier R."/>
            <person name="Honda K."/>
        </authorList>
    </citation>
    <scope>NUCLEOTIDE SEQUENCE [LARGE SCALE GENOMIC DNA]</scope>
    <source>
        <strain evidence="16">k34-0107-D12</strain>
    </source>
</reference>
<keyword evidence="8" id="KW-0067">ATP-binding</keyword>
<protein>
    <recommendedName>
        <fullName evidence="14">HAMP domain-containing protein</fullName>
    </recommendedName>
</protein>
<evidence type="ECO:0000256" key="4">
    <source>
        <dbReference type="ARBA" id="ARBA00022679"/>
    </source>
</evidence>
<evidence type="ECO:0000256" key="13">
    <source>
        <dbReference type="SAM" id="Phobius"/>
    </source>
</evidence>
<dbReference type="Proteomes" id="UP001600941">
    <property type="component" value="Unassembled WGS sequence"/>
</dbReference>
<feature type="domain" description="HAMP" evidence="14">
    <location>
        <begin position="303"/>
        <end position="355"/>
    </location>
</feature>
<proteinExistence type="predicted"/>
<dbReference type="PANTHER" id="PTHR34220:SF11">
    <property type="entry name" value="SENSOR PROTEIN KINASE HPTS"/>
    <property type="match status" value="1"/>
</dbReference>
<evidence type="ECO:0000256" key="6">
    <source>
        <dbReference type="ARBA" id="ARBA00022741"/>
    </source>
</evidence>
<keyword evidence="7" id="KW-0418">Kinase</keyword>
<organism evidence="15 16">
    <name type="scientific">Blautia parvula</name>
    <dbReference type="NCBI Taxonomy" id="2877527"/>
    <lineage>
        <taxon>Bacteria</taxon>
        <taxon>Bacillati</taxon>
        <taxon>Bacillota</taxon>
        <taxon>Clostridia</taxon>
        <taxon>Lachnospirales</taxon>
        <taxon>Lachnospiraceae</taxon>
        <taxon>Blautia</taxon>
    </lineage>
</organism>
<dbReference type="InterPro" id="IPR003660">
    <property type="entry name" value="HAMP_dom"/>
</dbReference>
<dbReference type="Pfam" id="PF00672">
    <property type="entry name" value="HAMP"/>
    <property type="match status" value="1"/>
</dbReference>
<evidence type="ECO:0000256" key="11">
    <source>
        <dbReference type="ARBA" id="ARBA00023136"/>
    </source>
</evidence>
<evidence type="ECO:0000256" key="9">
    <source>
        <dbReference type="ARBA" id="ARBA00022989"/>
    </source>
</evidence>
<feature type="coiled-coil region" evidence="12">
    <location>
        <begin position="343"/>
        <end position="370"/>
    </location>
</feature>
<dbReference type="SUPFAM" id="SSF158472">
    <property type="entry name" value="HAMP domain-like"/>
    <property type="match status" value="1"/>
</dbReference>
<dbReference type="SMART" id="SM00387">
    <property type="entry name" value="HATPase_c"/>
    <property type="match status" value="1"/>
</dbReference>
<evidence type="ECO:0000256" key="1">
    <source>
        <dbReference type="ARBA" id="ARBA00004651"/>
    </source>
</evidence>
<evidence type="ECO:0000313" key="15">
    <source>
        <dbReference type="EMBL" id="GAA6503214.1"/>
    </source>
</evidence>
<evidence type="ECO:0000256" key="7">
    <source>
        <dbReference type="ARBA" id="ARBA00022777"/>
    </source>
</evidence>
<evidence type="ECO:0000256" key="3">
    <source>
        <dbReference type="ARBA" id="ARBA00022553"/>
    </source>
</evidence>
<evidence type="ECO:0000256" key="10">
    <source>
        <dbReference type="ARBA" id="ARBA00023012"/>
    </source>
</evidence>
<feature type="transmembrane region" description="Helical" evidence="13">
    <location>
        <begin position="283"/>
        <end position="302"/>
    </location>
</feature>
<keyword evidence="3" id="KW-0597">Phosphoprotein</keyword>
<evidence type="ECO:0000256" key="12">
    <source>
        <dbReference type="SAM" id="Coils"/>
    </source>
</evidence>